<sequence>MTDKKRLFIKILKVELEETREDTLLLIEIYKSRYTNREIRQYVQLENEALLEREMHCLDKMVPELEKFPIDEYEDKDSFIQGLSVFLKSFVEENQFPKAVFLLAERKIQKVVKYIY</sequence>
<dbReference type="Proteomes" id="UP000324209">
    <property type="component" value="Chromosome"/>
</dbReference>
<organism evidence="1 2">
    <name type="scientific">Oceanispirochaeta crateris</name>
    <dbReference type="NCBI Taxonomy" id="2518645"/>
    <lineage>
        <taxon>Bacteria</taxon>
        <taxon>Pseudomonadati</taxon>
        <taxon>Spirochaetota</taxon>
        <taxon>Spirochaetia</taxon>
        <taxon>Spirochaetales</taxon>
        <taxon>Spirochaetaceae</taxon>
        <taxon>Oceanispirochaeta</taxon>
    </lineage>
</organism>
<reference evidence="1 2" key="1">
    <citation type="submission" date="2019-02" db="EMBL/GenBank/DDBJ databases">
        <title>Complete Genome Sequence and Methylome Analysis of free living Spirochaetas.</title>
        <authorList>
            <person name="Fomenkov A."/>
            <person name="Dubinina G."/>
            <person name="Leshcheva N."/>
            <person name="Mikheeva N."/>
            <person name="Grabovich M."/>
            <person name="Vincze T."/>
            <person name="Roberts R.J."/>
        </authorList>
    </citation>
    <scope>NUCLEOTIDE SEQUENCE [LARGE SCALE GENOMIC DNA]</scope>
    <source>
        <strain evidence="1 2">K2</strain>
    </source>
</reference>
<dbReference type="AlphaFoldDB" id="A0A5C1QJR1"/>
<evidence type="ECO:0000313" key="2">
    <source>
        <dbReference type="Proteomes" id="UP000324209"/>
    </source>
</evidence>
<name>A0A5C1QJR1_9SPIO</name>
<protein>
    <submittedName>
        <fullName evidence="1">Uncharacterized protein</fullName>
    </submittedName>
</protein>
<dbReference type="KEGG" id="ock:EXM22_06835"/>
<proteinExistence type="predicted"/>
<dbReference type="EMBL" id="CP036150">
    <property type="protein sequence ID" value="QEN07717.1"/>
    <property type="molecule type" value="Genomic_DNA"/>
</dbReference>
<accession>A0A5C1QJR1</accession>
<gene>
    <name evidence="1" type="ORF">EXM22_06835</name>
</gene>
<evidence type="ECO:0000313" key="1">
    <source>
        <dbReference type="EMBL" id="QEN07717.1"/>
    </source>
</evidence>
<dbReference type="RefSeq" id="WP_149485797.1">
    <property type="nucleotide sequence ID" value="NZ_CP036150.1"/>
</dbReference>
<dbReference type="OrthoDB" id="370686at2"/>
<keyword evidence="2" id="KW-1185">Reference proteome</keyword>